<dbReference type="AlphaFoldDB" id="V4NMT5"/>
<reference evidence="1 2" key="1">
    <citation type="journal article" date="2014" name="Nature">
        <title>Sequential evolution of bacterial morphology by co-option of a developmental regulator.</title>
        <authorList>
            <person name="Jiang C."/>
            <person name="Brown P.J."/>
            <person name="Ducret A."/>
            <person name="Brun Y.V."/>
        </authorList>
    </citation>
    <scope>NUCLEOTIDE SEQUENCE [LARGE SCALE GENOMIC DNA]</scope>
    <source>
        <strain evidence="1 2">DSM 16100</strain>
    </source>
</reference>
<dbReference type="RefSeq" id="WP_023447571.1">
    <property type="nucleotide sequence ID" value="NZ_AWGB01000170.1"/>
</dbReference>
<organism evidence="1 2">
    <name type="scientific">Asticcacaulis benevestitus DSM 16100 = ATCC BAA-896</name>
    <dbReference type="NCBI Taxonomy" id="1121022"/>
    <lineage>
        <taxon>Bacteria</taxon>
        <taxon>Pseudomonadati</taxon>
        <taxon>Pseudomonadota</taxon>
        <taxon>Alphaproteobacteria</taxon>
        <taxon>Caulobacterales</taxon>
        <taxon>Caulobacteraceae</taxon>
        <taxon>Asticcacaulis</taxon>
    </lineage>
</organism>
<dbReference type="PATRIC" id="fig|1121022.4.peg.4842"/>
<name>V4NMT5_9CAUL</name>
<dbReference type="InterPro" id="IPR031832">
    <property type="entry name" value="DUF4747"/>
</dbReference>
<proteinExistence type="predicted"/>
<feature type="non-terminal residue" evidence="1">
    <location>
        <position position="149"/>
    </location>
</feature>
<accession>V4NMT5</accession>
<sequence length="149" mass="17189">MAVFIFYNIQLLPKGDSVEVGVQGYKKLFTLLRDKNRIKVREKKHLAYHFNINKNSYIGPYDFFSETGAINGNFVRYSDTDNVSELLTDKAIFDQKSKPNIVVVGKKKFPFVFDAKKHVLGIEKNAAPAEDYIKLEEILIYFLKDISDE</sequence>
<protein>
    <submittedName>
        <fullName evidence="1">Uncharacterized protein</fullName>
    </submittedName>
</protein>
<gene>
    <name evidence="1" type="ORF">ABENE_23675</name>
</gene>
<dbReference type="Proteomes" id="UP000017837">
    <property type="component" value="Unassembled WGS sequence"/>
</dbReference>
<evidence type="ECO:0000313" key="1">
    <source>
        <dbReference type="EMBL" id="ESQ74655.1"/>
    </source>
</evidence>
<comment type="caution">
    <text evidence="1">The sequence shown here is derived from an EMBL/GenBank/DDBJ whole genome shotgun (WGS) entry which is preliminary data.</text>
</comment>
<keyword evidence="2" id="KW-1185">Reference proteome</keyword>
<evidence type="ECO:0000313" key="2">
    <source>
        <dbReference type="Proteomes" id="UP000017837"/>
    </source>
</evidence>
<dbReference type="EMBL" id="AWGB01000170">
    <property type="protein sequence ID" value="ESQ74655.1"/>
    <property type="molecule type" value="Genomic_DNA"/>
</dbReference>
<dbReference type="Pfam" id="PF15931">
    <property type="entry name" value="DUF4747"/>
    <property type="match status" value="1"/>
</dbReference>